<accession>A0A448UBM1</accession>
<organism evidence="2 3">
    <name type="scientific">Neisseria animaloris</name>
    <dbReference type="NCBI Taxonomy" id="326522"/>
    <lineage>
        <taxon>Bacteria</taxon>
        <taxon>Pseudomonadati</taxon>
        <taxon>Pseudomonadota</taxon>
        <taxon>Betaproteobacteria</taxon>
        <taxon>Neisseriales</taxon>
        <taxon>Neisseriaceae</taxon>
        <taxon>Neisseria</taxon>
    </lineage>
</organism>
<name>A0A448UBM1_9NEIS</name>
<dbReference type="EMBL" id="LR134516">
    <property type="protein sequence ID" value="VEJ21310.1"/>
    <property type="molecule type" value="Genomic_DNA"/>
</dbReference>
<dbReference type="Pfam" id="PF10670">
    <property type="entry name" value="DUF4198"/>
    <property type="match status" value="1"/>
</dbReference>
<proteinExistence type="predicted"/>
<reference evidence="2 3" key="1">
    <citation type="submission" date="2018-12" db="EMBL/GenBank/DDBJ databases">
        <authorList>
            <consortium name="Pathogen Informatics"/>
        </authorList>
    </citation>
    <scope>NUCLEOTIDE SEQUENCE [LARGE SCALE GENOMIC DNA]</scope>
    <source>
        <strain evidence="2 3">NCTC12227</strain>
    </source>
</reference>
<evidence type="ECO:0000313" key="3">
    <source>
        <dbReference type="Proteomes" id="UP000268229"/>
    </source>
</evidence>
<protein>
    <submittedName>
        <fullName evidence="2">ABC transporter substrate-binding protein</fullName>
    </submittedName>
</protein>
<sequence length="268" mass="30311">MKKTALLTLAALLCTTSVHAHRVWVETAHTHGGEILKAELGYGEFPEMEPIAKDRLHIFRKPMQLVTEKGKEDLIQKGKFNYQYQSKKPVKDGSYLVLAEYQPTFWSKNKAGWKQVSMKEMIDADYCEQTRMYGKNIVNVGHESADTKIITRPVGQGLEIVPLDNPANIHVGDRFKVKVLFNGEPLPDAVVTATFDGFDTSDRSKTHKVEAQAFYDKTGSNGIVEVIPLRQGFWKINVEHKTDFPDQKICQKLASYTTMTFQIGHQGH</sequence>
<keyword evidence="3" id="KW-1185">Reference proteome</keyword>
<evidence type="ECO:0000313" key="2">
    <source>
        <dbReference type="EMBL" id="VEJ21310.1"/>
    </source>
</evidence>
<feature type="signal peptide" evidence="1">
    <location>
        <begin position="1"/>
        <end position="20"/>
    </location>
</feature>
<dbReference type="KEGG" id="nani:NCTC12227_01037"/>
<dbReference type="AlphaFoldDB" id="A0A448UBM1"/>
<dbReference type="STRING" id="326522.BWD08_02870"/>
<dbReference type="InterPro" id="IPR019613">
    <property type="entry name" value="DUF4198"/>
</dbReference>
<dbReference type="Proteomes" id="UP000268229">
    <property type="component" value="Chromosome"/>
</dbReference>
<feature type="chain" id="PRO_5019428548" evidence="1">
    <location>
        <begin position="21"/>
        <end position="268"/>
    </location>
</feature>
<gene>
    <name evidence="2" type="ORF">NCTC12227_01037</name>
</gene>
<keyword evidence="1" id="KW-0732">Signal</keyword>
<evidence type="ECO:0000256" key="1">
    <source>
        <dbReference type="SAM" id="SignalP"/>
    </source>
</evidence>
<dbReference type="RefSeq" id="WP_126304642.1">
    <property type="nucleotide sequence ID" value="NZ_LR134516.1"/>
</dbReference>
<dbReference type="OrthoDB" id="3034796at2"/>